<feature type="compositionally biased region" description="Low complexity" evidence="4">
    <location>
        <begin position="537"/>
        <end position="554"/>
    </location>
</feature>
<dbReference type="Pfam" id="PF00005">
    <property type="entry name" value="ABC_tran"/>
    <property type="match status" value="2"/>
</dbReference>
<name>A0A2J9PQF6_9LACT</name>
<dbReference type="InterPro" id="IPR027417">
    <property type="entry name" value="P-loop_NTPase"/>
</dbReference>
<dbReference type="SUPFAM" id="SSF52540">
    <property type="entry name" value="P-loop containing nucleoside triphosphate hydrolases"/>
    <property type="match status" value="2"/>
</dbReference>
<dbReference type="AlphaFoldDB" id="A0A2J9PQF6"/>
<dbReference type="InterPro" id="IPR051309">
    <property type="entry name" value="ABCF_ATPase"/>
</dbReference>
<dbReference type="Pfam" id="PF16326">
    <property type="entry name" value="ABC_tran_CTD"/>
    <property type="match status" value="1"/>
</dbReference>
<dbReference type="FunFam" id="3.40.50.300:FF:000011">
    <property type="entry name" value="Putative ABC transporter ATP-binding component"/>
    <property type="match status" value="1"/>
</dbReference>
<dbReference type="Proteomes" id="UP000192813">
    <property type="component" value="Unassembled WGS sequence"/>
</dbReference>
<dbReference type="InterPro" id="IPR037118">
    <property type="entry name" value="Val-tRNA_synth_C_sf"/>
</dbReference>
<organism evidence="6 7">
    <name type="scientific">Aerococcus viridans</name>
    <dbReference type="NCBI Taxonomy" id="1377"/>
    <lineage>
        <taxon>Bacteria</taxon>
        <taxon>Bacillati</taxon>
        <taxon>Bacillota</taxon>
        <taxon>Bacilli</taxon>
        <taxon>Lactobacillales</taxon>
        <taxon>Aerococcaceae</taxon>
        <taxon>Aerococcus</taxon>
    </lineage>
</organism>
<dbReference type="CDD" id="cd03221">
    <property type="entry name" value="ABCF_EF-3"/>
    <property type="match status" value="2"/>
</dbReference>
<dbReference type="InterPro" id="IPR003439">
    <property type="entry name" value="ABC_transporter-like_ATP-bd"/>
</dbReference>
<evidence type="ECO:0000256" key="1">
    <source>
        <dbReference type="ARBA" id="ARBA00022737"/>
    </source>
</evidence>
<dbReference type="GO" id="GO:0016887">
    <property type="term" value="F:ATP hydrolysis activity"/>
    <property type="evidence" value="ECO:0007669"/>
    <property type="project" value="InterPro"/>
</dbReference>
<feature type="domain" description="ABC transporter" evidence="5">
    <location>
        <begin position="320"/>
        <end position="547"/>
    </location>
</feature>
<keyword evidence="1" id="KW-0677">Repeat</keyword>
<accession>A0A2J9PQF6</accession>
<dbReference type="RefSeq" id="WP_083069853.1">
    <property type="nucleotide sequence ID" value="NZ_NBTM02000001.1"/>
</dbReference>
<dbReference type="PANTHER" id="PTHR42855">
    <property type="entry name" value="ABC TRANSPORTER ATP-BINDING SUBUNIT"/>
    <property type="match status" value="1"/>
</dbReference>
<dbReference type="Gene3D" id="3.40.50.300">
    <property type="entry name" value="P-loop containing nucleotide triphosphate hydrolases"/>
    <property type="match status" value="2"/>
</dbReference>
<keyword evidence="3 6" id="KW-0067">ATP-binding</keyword>
<keyword evidence="2" id="KW-0547">Nucleotide-binding</keyword>
<gene>
    <name evidence="6" type="ORF">A6J77_008310</name>
</gene>
<evidence type="ECO:0000256" key="4">
    <source>
        <dbReference type="SAM" id="MobiDB-lite"/>
    </source>
</evidence>
<dbReference type="PANTHER" id="PTHR42855:SF1">
    <property type="entry name" value="ABC TRANSPORTER DOMAIN-CONTAINING PROTEIN"/>
    <property type="match status" value="1"/>
</dbReference>
<evidence type="ECO:0000313" key="7">
    <source>
        <dbReference type="Proteomes" id="UP000192813"/>
    </source>
</evidence>
<dbReference type="GO" id="GO:0003677">
    <property type="term" value="F:DNA binding"/>
    <property type="evidence" value="ECO:0007669"/>
    <property type="project" value="InterPro"/>
</dbReference>
<evidence type="ECO:0000313" key="6">
    <source>
        <dbReference type="EMBL" id="PNL92230.1"/>
    </source>
</evidence>
<comment type="caution">
    <text evidence="6">The sequence shown here is derived from an EMBL/GenBank/DDBJ whole genome shotgun (WGS) entry which is preliminary data.</text>
</comment>
<dbReference type="EMBL" id="NBTM02000001">
    <property type="protein sequence ID" value="PNL92230.1"/>
    <property type="molecule type" value="Genomic_DNA"/>
</dbReference>
<dbReference type="Pfam" id="PF12848">
    <property type="entry name" value="ABC_tran_Xtn"/>
    <property type="match status" value="1"/>
</dbReference>
<dbReference type="InterPro" id="IPR032781">
    <property type="entry name" value="ABC_tran_Xtn"/>
</dbReference>
<dbReference type="GO" id="GO:0005524">
    <property type="term" value="F:ATP binding"/>
    <property type="evidence" value="ECO:0007669"/>
    <property type="project" value="UniProtKB-KW"/>
</dbReference>
<dbReference type="InterPro" id="IPR032524">
    <property type="entry name" value="ABC_tran_C"/>
</dbReference>
<dbReference type="FunFam" id="3.40.50.300:FF:000309">
    <property type="entry name" value="ABC transporter ATP-binding protein"/>
    <property type="match status" value="1"/>
</dbReference>
<dbReference type="InterPro" id="IPR017871">
    <property type="entry name" value="ABC_transporter-like_CS"/>
</dbReference>
<feature type="region of interest" description="Disordered" evidence="4">
    <location>
        <begin position="533"/>
        <end position="565"/>
    </location>
</feature>
<evidence type="ECO:0000256" key="3">
    <source>
        <dbReference type="ARBA" id="ARBA00022840"/>
    </source>
</evidence>
<protein>
    <submittedName>
        <fullName evidence="6">Multidrug ABC transporter ATP-binding protein</fullName>
    </submittedName>
</protein>
<proteinExistence type="predicted"/>
<dbReference type="PROSITE" id="PS50893">
    <property type="entry name" value="ABC_TRANSPORTER_2"/>
    <property type="match status" value="2"/>
</dbReference>
<sequence>MKDYKALNWSKTYGMKQLLNDVSFLIREGQHVGLVGANGSGKTTLLNIIAGKSSLDQGQIEHPKDFTVGIVTQDPELDESQTIFEAVYHSESPIVQLVGRYEEITLDLQLDPENSRLQKKFQQIEQEMNAQNAWTLDTTIQTILSKLGIHDLTQEVKVLSGGQRKRVGLAKVLIEEPDLLLMDEPTNHLDFEMVEWLENYIANYKKSVLVVTHDRYFLDQITTHIFALDRGDLKQYEGNYQIYLEKLQSEHEIEAATMAKQKKLYKSELAWMRKGAKARTTKQQARIHRFENLKEKVSQTTDDSELTVDLDTQRLGNKVLEFDNLTVGYPNKPLITNINLLLQNKERIGIIGDNGAGKTTFLNTIAGIQAPLSGEVKTGETVRIAYFQQIPTDLPEDKRVINYVQEIASEYVYDDGTQASAAQMLEQFLFPRESHGMLIGTLSGGERKRLYLLKILMTRPNVLLLDEPTNDLDIDTLSVLEDYLETFQGTVITVSHDRYFLDKVVEKLIIVDSLDNTVQLFYGNYHDYRDAMKEAKNQSSQSQKVASQSKQNNQATELVTEEAPKAKRMSWQEKKDWAVIESEIEQLEMDIEAIDQAMNENGNDYGKLSELQLEKDSKENSLLEKMTYWEYLSTLEN</sequence>
<evidence type="ECO:0000256" key="2">
    <source>
        <dbReference type="ARBA" id="ARBA00022741"/>
    </source>
</evidence>
<dbReference type="PROSITE" id="PS00211">
    <property type="entry name" value="ABC_TRANSPORTER_1"/>
    <property type="match status" value="1"/>
</dbReference>
<dbReference type="Gene3D" id="1.10.287.380">
    <property type="entry name" value="Valyl-tRNA synthetase, C-terminal domain"/>
    <property type="match status" value="1"/>
</dbReference>
<dbReference type="InterPro" id="IPR003593">
    <property type="entry name" value="AAA+_ATPase"/>
</dbReference>
<reference evidence="7" key="1">
    <citation type="submission" date="2017-12" db="EMBL/GenBank/DDBJ databases">
        <title>FDA dAtabase for Regulatory Grade micrObial Sequences (FDA-ARGOS): Supporting development and validation of Infectious Disease Dx tests.</title>
        <authorList>
            <person name="Hoffmann M."/>
            <person name="Allard M."/>
            <person name="Evans P."/>
            <person name="Brown E."/>
            <person name="Tallon L."/>
            <person name="Sadzewicz L."/>
            <person name="Sengamalay N."/>
            <person name="Ott S."/>
            <person name="Godinez A."/>
            <person name="Nagaraj S."/>
            <person name="Vavikolanu K."/>
            <person name="Aluvathingal J."/>
            <person name="Nadendla S."/>
            <person name="Sichtig H."/>
        </authorList>
    </citation>
    <scope>NUCLEOTIDE SEQUENCE [LARGE SCALE GENOMIC DNA]</scope>
    <source>
        <strain evidence="7">FDAARGOS_249</strain>
    </source>
</reference>
<evidence type="ECO:0000259" key="5">
    <source>
        <dbReference type="PROSITE" id="PS50893"/>
    </source>
</evidence>
<dbReference type="SMART" id="SM00382">
    <property type="entry name" value="AAA"/>
    <property type="match status" value="2"/>
</dbReference>
<feature type="domain" description="ABC transporter" evidence="5">
    <location>
        <begin position="4"/>
        <end position="255"/>
    </location>
</feature>